<keyword evidence="1" id="KW-0805">Transcription regulation</keyword>
<dbReference type="EMBL" id="AP024485">
    <property type="protein sequence ID" value="BCS90227.1"/>
    <property type="molecule type" value="Genomic_DNA"/>
</dbReference>
<dbReference type="SMART" id="SM00347">
    <property type="entry name" value="HTH_MARR"/>
    <property type="match status" value="1"/>
</dbReference>
<keyword evidence="2" id="KW-0238">DNA-binding</keyword>
<dbReference type="InterPro" id="IPR000835">
    <property type="entry name" value="HTH_MarR-typ"/>
</dbReference>
<dbReference type="Pfam" id="PF01047">
    <property type="entry name" value="MarR"/>
    <property type="match status" value="1"/>
</dbReference>
<dbReference type="InterPro" id="IPR023187">
    <property type="entry name" value="Tscrpt_reg_MarR-type_CS"/>
</dbReference>
<evidence type="ECO:0000256" key="3">
    <source>
        <dbReference type="ARBA" id="ARBA00023163"/>
    </source>
</evidence>
<evidence type="ECO:0000313" key="6">
    <source>
        <dbReference type="Proteomes" id="UP001053296"/>
    </source>
</evidence>
<dbReference type="Gene3D" id="1.10.10.10">
    <property type="entry name" value="Winged helix-like DNA-binding domain superfamily/Winged helix DNA-binding domain"/>
    <property type="match status" value="1"/>
</dbReference>
<dbReference type="Proteomes" id="UP001053296">
    <property type="component" value="Chromosome"/>
</dbReference>
<gene>
    <name evidence="5" type="ORF">PSDVSF_34690</name>
</gene>
<dbReference type="PANTHER" id="PTHR33164:SF64">
    <property type="entry name" value="TRANSCRIPTIONAL REGULATOR SLYA"/>
    <property type="match status" value="1"/>
</dbReference>
<dbReference type="PROSITE" id="PS50995">
    <property type="entry name" value="HTH_MARR_2"/>
    <property type="match status" value="1"/>
</dbReference>
<accession>A0ABM7PAV4</accession>
<evidence type="ECO:0000259" key="4">
    <source>
        <dbReference type="PROSITE" id="PS50995"/>
    </source>
</evidence>
<feature type="domain" description="HTH marR-type" evidence="4">
    <location>
        <begin position="6"/>
        <end position="140"/>
    </location>
</feature>
<reference evidence="5" key="1">
    <citation type="journal article" date="2022" name="Arch. Microbiol.">
        <title>Pseudodesulfovibrio sediminis sp. nov., a mesophilic and neutrophilic sulfate-reducing bacterium isolated from sediment of a brackish lake.</title>
        <authorList>
            <person name="Takahashi A."/>
            <person name="Kojima H."/>
            <person name="Watanabe M."/>
            <person name="Fukui M."/>
        </authorList>
    </citation>
    <scope>NUCLEOTIDE SEQUENCE</scope>
    <source>
        <strain evidence="5">SF6</strain>
    </source>
</reference>
<dbReference type="PRINTS" id="PR00598">
    <property type="entry name" value="HTHMARR"/>
</dbReference>
<proteinExistence type="predicted"/>
<evidence type="ECO:0000256" key="2">
    <source>
        <dbReference type="ARBA" id="ARBA00023125"/>
    </source>
</evidence>
<organism evidence="5 6">
    <name type="scientific">Pseudodesulfovibrio sediminis</name>
    <dbReference type="NCBI Taxonomy" id="2810563"/>
    <lineage>
        <taxon>Bacteria</taxon>
        <taxon>Pseudomonadati</taxon>
        <taxon>Thermodesulfobacteriota</taxon>
        <taxon>Desulfovibrionia</taxon>
        <taxon>Desulfovibrionales</taxon>
        <taxon>Desulfovibrionaceae</taxon>
    </lineage>
</organism>
<dbReference type="InterPro" id="IPR036388">
    <property type="entry name" value="WH-like_DNA-bd_sf"/>
</dbReference>
<evidence type="ECO:0000313" key="5">
    <source>
        <dbReference type="EMBL" id="BCS90227.1"/>
    </source>
</evidence>
<sequence length="144" mass="16414">MQYTIEETAGYLVYRVGRLLRYRAGQYFKQEGLDISPEQWMLLLLVHERGEAMLSDLVEPVVGDHPNVTRMVTGLEKLGYLERQRNPEDKRSRLVSLTPKAQVLVHDVLPNLIEAKAAYFEGLDQTDVSRMISSLQVVLANLEA</sequence>
<dbReference type="InterPro" id="IPR039422">
    <property type="entry name" value="MarR/SlyA-like"/>
</dbReference>
<dbReference type="PROSITE" id="PS01117">
    <property type="entry name" value="HTH_MARR_1"/>
    <property type="match status" value="1"/>
</dbReference>
<dbReference type="SUPFAM" id="SSF46785">
    <property type="entry name" value="Winged helix' DNA-binding domain"/>
    <property type="match status" value="1"/>
</dbReference>
<dbReference type="RefSeq" id="WP_229592167.1">
    <property type="nucleotide sequence ID" value="NZ_AP024485.1"/>
</dbReference>
<dbReference type="InterPro" id="IPR036390">
    <property type="entry name" value="WH_DNA-bd_sf"/>
</dbReference>
<evidence type="ECO:0000256" key="1">
    <source>
        <dbReference type="ARBA" id="ARBA00023015"/>
    </source>
</evidence>
<dbReference type="PANTHER" id="PTHR33164">
    <property type="entry name" value="TRANSCRIPTIONAL REGULATOR, MARR FAMILY"/>
    <property type="match status" value="1"/>
</dbReference>
<keyword evidence="6" id="KW-1185">Reference proteome</keyword>
<protein>
    <recommendedName>
        <fullName evidence="4">HTH marR-type domain-containing protein</fullName>
    </recommendedName>
</protein>
<keyword evidence="3" id="KW-0804">Transcription</keyword>
<name>A0ABM7PAV4_9BACT</name>